<feature type="region of interest" description="Disordered" evidence="1">
    <location>
        <begin position="18"/>
        <end position="85"/>
    </location>
</feature>
<dbReference type="AlphaFoldDB" id="A0AAV9MUP9"/>
<dbReference type="GO" id="GO:0003735">
    <property type="term" value="F:structural constituent of ribosome"/>
    <property type="evidence" value="ECO:0007669"/>
    <property type="project" value="InterPro"/>
</dbReference>
<dbReference type="GeneID" id="89977516"/>
<dbReference type="InterPro" id="IPR019349">
    <property type="entry name" value="Ribosomal_mS35_mit"/>
</dbReference>
<evidence type="ECO:0000313" key="4">
    <source>
        <dbReference type="Proteomes" id="UP001358417"/>
    </source>
</evidence>
<dbReference type="GO" id="GO:0032543">
    <property type="term" value="P:mitochondrial translation"/>
    <property type="evidence" value="ECO:0007669"/>
    <property type="project" value="InterPro"/>
</dbReference>
<comment type="caution">
    <text evidence="3">The sequence shown here is derived from an EMBL/GenBank/DDBJ whole genome shotgun (WGS) entry which is preliminary data.</text>
</comment>
<dbReference type="Proteomes" id="UP001358417">
    <property type="component" value="Unassembled WGS sequence"/>
</dbReference>
<gene>
    <name evidence="3" type="ORF">LTR84_009357</name>
</gene>
<dbReference type="InterPro" id="IPR039848">
    <property type="entry name" value="Ribosomal_mS35_mt"/>
</dbReference>
<keyword evidence="4" id="KW-1185">Reference proteome</keyword>
<name>A0AAV9MUP9_9EURO</name>
<dbReference type="PANTHER" id="PTHR13490">
    <property type="entry name" value="MITOCHONDRIAL 28S RIBOSOMAL PROTEIN S28"/>
    <property type="match status" value="1"/>
</dbReference>
<reference evidence="3 4" key="1">
    <citation type="submission" date="2023-08" db="EMBL/GenBank/DDBJ databases">
        <title>Black Yeasts Isolated from many extreme environments.</title>
        <authorList>
            <person name="Coleine C."/>
            <person name="Stajich J.E."/>
            <person name="Selbmann L."/>
        </authorList>
    </citation>
    <scope>NUCLEOTIDE SEQUENCE [LARGE SCALE GENOMIC DNA]</scope>
    <source>
        <strain evidence="3 4">CCFEE 5792</strain>
    </source>
</reference>
<evidence type="ECO:0000256" key="1">
    <source>
        <dbReference type="SAM" id="MobiDB-lite"/>
    </source>
</evidence>
<accession>A0AAV9MUP9</accession>
<dbReference type="PANTHER" id="PTHR13490:SF0">
    <property type="entry name" value="SMALL RIBOSOMAL SUBUNIT PROTEIN MS35"/>
    <property type="match status" value="1"/>
</dbReference>
<sequence length="450" mass="51182">MATPTRHLCRTLLQAGRQQLPAKRKWGPQCLRAPQRIPPPFRTYSTTPIRQADRPKSEELPEEASASELERTEEGKGPYWVELPERDDDGEKRFLRLGSAKKDTVGGEDGFWLNEADALKFESFYPQAPDPKDYLSPAQPIVAEEVSPEELEQMKELLGGKPGDPIGLYNHLMALAESLDGEKGLDPAIMDDMERDINAEEDVDFPIDTLSKRDVGWFADDEDADEFAMNEDADDDIDDSHITSVAHSQLEVHREVREYTRVVAWDMPLLTNFVKEFKPPTESQPLRFRYTTYMGESHPAAKKVVVQFCTKDLAGLTEEQRLKLIKLVGPRYDPDNDIVKMSSEKFEAPAQNKRYLGDLVNKLIDEAKNGEDNFKDIPLDLRHHKSKKHIKFPDEWRIKPGRIQELLLARQEQKLLVDATPVNPLDGKGLVHSYVESLTAKKTPAKGRML</sequence>
<dbReference type="Pfam" id="PF10213">
    <property type="entry name" value="MRP-S28"/>
    <property type="match status" value="1"/>
</dbReference>
<protein>
    <recommendedName>
        <fullName evidence="2">Small ribosomal subunit protein mS35 mitochondrial conserved domain-containing protein</fullName>
    </recommendedName>
</protein>
<dbReference type="GO" id="GO:0005763">
    <property type="term" value="C:mitochondrial small ribosomal subunit"/>
    <property type="evidence" value="ECO:0007669"/>
    <property type="project" value="TreeGrafter"/>
</dbReference>
<feature type="domain" description="Small ribosomal subunit protein mS35 mitochondrial conserved" evidence="2">
    <location>
        <begin position="276"/>
        <end position="396"/>
    </location>
</feature>
<organism evidence="3 4">
    <name type="scientific">Exophiala bonariae</name>
    <dbReference type="NCBI Taxonomy" id="1690606"/>
    <lineage>
        <taxon>Eukaryota</taxon>
        <taxon>Fungi</taxon>
        <taxon>Dikarya</taxon>
        <taxon>Ascomycota</taxon>
        <taxon>Pezizomycotina</taxon>
        <taxon>Eurotiomycetes</taxon>
        <taxon>Chaetothyriomycetidae</taxon>
        <taxon>Chaetothyriales</taxon>
        <taxon>Herpotrichiellaceae</taxon>
        <taxon>Exophiala</taxon>
    </lineage>
</organism>
<evidence type="ECO:0000259" key="2">
    <source>
        <dbReference type="Pfam" id="PF10213"/>
    </source>
</evidence>
<proteinExistence type="predicted"/>
<dbReference type="RefSeq" id="XP_064700883.1">
    <property type="nucleotide sequence ID" value="XM_064852897.1"/>
</dbReference>
<dbReference type="EMBL" id="JAVRRD010000038">
    <property type="protein sequence ID" value="KAK5045251.1"/>
    <property type="molecule type" value="Genomic_DNA"/>
</dbReference>
<evidence type="ECO:0000313" key="3">
    <source>
        <dbReference type="EMBL" id="KAK5045251.1"/>
    </source>
</evidence>